<organism evidence="7 8">
    <name type="scientific">Blastococcus carthaginiensis</name>
    <dbReference type="NCBI Taxonomy" id="3050034"/>
    <lineage>
        <taxon>Bacteria</taxon>
        <taxon>Bacillati</taxon>
        <taxon>Actinomycetota</taxon>
        <taxon>Actinomycetes</taxon>
        <taxon>Geodermatophilales</taxon>
        <taxon>Geodermatophilaceae</taxon>
        <taxon>Blastococcus</taxon>
    </lineage>
</organism>
<evidence type="ECO:0000259" key="6">
    <source>
        <dbReference type="PROSITE" id="PS50977"/>
    </source>
</evidence>
<dbReference type="Gene3D" id="1.10.10.60">
    <property type="entry name" value="Homeodomain-like"/>
    <property type="match status" value="1"/>
</dbReference>
<keyword evidence="8" id="KW-1185">Reference proteome</keyword>
<dbReference type="PROSITE" id="PS50977">
    <property type="entry name" value="HTH_TETR_2"/>
    <property type="match status" value="1"/>
</dbReference>
<dbReference type="InterPro" id="IPR036271">
    <property type="entry name" value="Tet_transcr_reg_TetR-rel_C_sf"/>
</dbReference>
<dbReference type="PANTHER" id="PTHR30055:SF175">
    <property type="entry name" value="HTH-TYPE TRANSCRIPTIONAL REPRESSOR KSTR2"/>
    <property type="match status" value="1"/>
</dbReference>
<evidence type="ECO:0000313" key="8">
    <source>
        <dbReference type="Proteomes" id="UP001233673"/>
    </source>
</evidence>
<protein>
    <submittedName>
        <fullName evidence="7">TetR/AcrR family transcriptional regulator</fullName>
    </submittedName>
</protein>
<dbReference type="RefSeq" id="WP_305998588.1">
    <property type="nucleotide sequence ID" value="NZ_JASNFN010000002.1"/>
</dbReference>
<dbReference type="InterPro" id="IPR001647">
    <property type="entry name" value="HTH_TetR"/>
</dbReference>
<evidence type="ECO:0000256" key="5">
    <source>
        <dbReference type="PROSITE-ProRule" id="PRU00335"/>
    </source>
</evidence>
<dbReference type="Pfam" id="PF17932">
    <property type="entry name" value="TetR_C_24"/>
    <property type="match status" value="1"/>
</dbReference>
<dbReference type="InterPro" id="IPR041490">
    <property type="entry name" value="KstR2_TetR_C"/>
</dbReference>
<evidence type="ECO:0000256" key="2">
    <source>
        <dbReference type="ARBA" id="ARBA00023015"/>
    </source>
</evidence>
<keyword evidence="1" id="KW-0678">Repressor</keyword>
<dbReference type="PANTHER" id="PTHR30055">
    <property type="entry name" value="HTH-TYPE TRANSCRIPTIONAL REGULATOR RUTR"/>
    <property type="match status" value="1"/>
</dbReference>
<comment type="caution">
    <text evidence="7">The sequence shown here is derived from an EMBL/GenBank/DDBJ whole genome shotgun (WGS) entry which is preliminary data.</text>
</comment>
<keyword evidence="4" id="KW-0804">Transcription</keyword>
<name>A0ABT9I9U4_9ACTN</name>
<dbReference type="EMBL" id="JASNFN010000002">
    <property type="protein sequence ID" value="MDP5181885.1"/>
    <property type="molecule type" value="Genomic_DNA"/>
</dbReference>
<gene>
    <name evidence="7" type="ORF">QOZ88_04490</name>
</gene>
<dbReference type="PRINTS" id="PR00455">
    <property type="entry name" value="HTHTETR"/>
</dbReference>
<feature type="DNA-binding region" description="H-T-H motif" evidence="5">
    <location>
        <begin position="38"/>
        <end position="57"/>
    </location>
</feature>
<evidence type="ECO:0000256" key="1">
    <source>
        <dbReference type="ARBA" id="ARBA00022491"/>
    </source>
</evidence>
<dbReference type="InterPro" id="IPR050109">
    <property type="entry name" value="HTH-type_TetR-like_transc_reg"/>
</dbReference>
<keyword evidence="2" id="KW-0805">Transcription regulation</keyword>
<reference evidence="8" key="1">
    <citation type="submission" date="2023-05" db="EMBL/GenBank/DDBJ databases">
        <title>Draft genome of Pseudofrankia sp. BMG5.37.</title>
        <authorList>
            <person name="Gtari M."/>
            <person name="Ghodhbane F."/>
            <person name="Sbissi I."/>
        </authorList>
    </citation>
    <scope>NUCLEOTIDE SEQUENCE [LARGE SCALE GENOMIC DNA]</scope>
    <source>
        <strain evidence="8">BMG 814</strain>
    </source>
</reference>
<evidence type="ECO:0000256" key="3">
    <source>
        <dbReference type="ARBA" id="ARBA00023125"/>
    </source>
</evidence>
<dbReference type="Gene3D" id="1.10.357.10">
    <property type="entry name" value="Tetracycline Repressor, domain 2"/>
    <property type="match status" value="1"/>
</dbReference>
<evidence type="ECO:0000256" key="4">
    <source>
        <dbReference type="ARBA" id="ARBA00023163"/>
    </source>
</evidence>
<accession>A0ABT9I9U4</accession>
<dbReference type="Pfam" id="PF00440">
    <property type="entry name" value="TetR_N"/>
    <property type="match status" value="1"/>
</dbReference>
<keyword evidence="3 5" id="KW-0238">DNA-binding</keyword>
<proteinExistence type="predicted"/>
<sequence length="205" mass="22984">MADNGPQDDGVQAPGDRRAAILARSAELFATRGVATTTVRDIGEAAGLLSGSLYHHFPSKDAIVGEVLRAFMEDIQHRFAEVARRAGTPEETVRRLVHETLAVIEEHPHPTAMYQNDRQYLRERGLLELVDSASRAVRTYWLEALEAGIADGTFRGDVPPEVFYRALRDTLWATMHWPNRKDFSTTEFADLLVDLFFHGLRRPAG</sequence>
<dbReference type="SUPFAM" id="SSF46689">
    <property type="entry name" value="Homeodomain-like"/>
    <property type="match status" value="1"/>
</dbReference>
<dbReference type="InterPro" id="IPR009057">
    <property type="entry name" value="Homeodomain-like_sf"/>
</dbReference>
<feature type="domain" description="HTH tetR-type" evidence="6">
    <location>
        <begin position="15"/>
        <end position="75"/>
    </location>
</feature>
<evidence type="ECO:0000313" key="7">
    <source>
        <dbReference type="EMBL" id="MDP5181885.1"/>
    </source>
</evidence>
<dbReference type="Proteomes" id="UP001233673">
    <property type="component" value="Unassembled WGS sequence"/>
</dbReference>
<dbReference type="SUPFAM" id="SSF48498">
    <property type="entry name" value="Tetracyclin repressor-like, C-terminal domain"/>
    <property type="match status" value="1"/>
</dbReference>